<sequence length="186" mass="20817">MLEENLSIGSEIRAIKWPTNLHCTTNFTKTILVNDGSPVDNYLRIPDCFVQFPSNEVLLLSDREGAKICDIFLDQKNSGFSSNYFFGHFAYESDPNSNNTMLRCDLNPVANIPLSSDKVCSMKLFNGETNYPSSQKETMKGLLSIKKAVGGIVEAFVNAREKGKNMELSCLEKICNELALELEEQD</sequence>
<reference evidence="1 2" key="1">
    <citation type="journal article" date="2021" name="Sci. Rep.">
        <title>The genome of the diatom Chaetoceros tenuissimus carries an ancient integrated fragment of an extant virus.</title>
        <authorList>
            <person name="Hongo Y."/>
            <person name="Kimura K."/>
            <person name="Takaki Y."/>
            <person name="Yoshida Y."/>
            <person name="Baba S."/>
            <person name="Kobayashi G."/>
            <person name="Nagasaki K."/>
            <person name="Hano T."/>
            <person name="Tomaru Y."/>
        </authorList>
    </citation>
    <scope>NUCLEOTIDE SEQUENCE [LARGE SCALE GENOMIC DNA]</scope>
    <source>
        <strain evidence="1 2">NIES-3715</strain>
    </source>
</reference>
<dbReference type="AlphaFoldDB" id="A0AAD3CMR8"/>
<accession>A0AAD3CMR8</accession>
<dbReference type="EMBL" id="BLLK01000023">
    <property type="protein sequence ID" value="GFH47534.1"/>
    <property type="molecule type" value="Genomic_DNA"/>
</dbReference>
<protein>
    <submittedName>
        <fullName evidence="1">Uncharacterized protein</fullName>
    </submittedName>
</protein>
<name>A0AAD3CMR8_9STRA</name>
<proteinExistence type="predicted"/>
<gene>
    <name evidence="1" type="ORF">CTEN210_04009</name>
</gene>
<keyword evidence="2" id="KW-1185">Reference proteome</keyword>
<organism evidence="1 2">
    <name type="scientific">Chaetoceros tenuissimus</name>
    <dbReference type="NCBI Taxonomy" id="426638"/>
    <lineage>
        <taxon>Eukaryota</taxon>
        <taxon>Sar</taxon>
        <taxon>Stramenopiles</taxon>
        <taxon>Ochrophyta</taxon>
        <taxon>Bacillariophyta</taxon>
        <taxon>Coscinodiscophyceae</taxon>
        <taxon>Chaetocerotophycidae</taxon>
        <taxon>Chaetocerotales</taxon>
        <taxon>Chaetocerotaceae</taxon>
        <taxon>Chaetoceros</taxon>
    </lineage>
</organism>
<evidence type="ECO:0000313" key="2">
    <source>
        <dbReference type="Proteomes" id="UP001054902"/>
    </source>
</evidence>
<dbReference type="Proteomes" id="UP001054902">
    <property type="component" value="Unassembled WGS sequence"/>
</dbReference>
<comment type="caution">
    <text evidence="1">The sequence shown here is derived from an EMBL/GenBank/DDBJ whole genome shotgun (WGS) entry which is preliminary data.</text>
</comment>
<evidence type="ECO:0000313" key="1">
    <source>
        <dbReference type="EMBL" id="GFH47534.1"/>
    </source>
</evidence>